<name>A0AAD5LGI9_9CRUS</name>
<organism evidence="3 4">
    <name type="scientific">Daphnia sinensis</name>
    <dbReference type="NCBI Taxonomy" id="1820382"/>
    <lineage>
        <taxon>Eukaryota</taxon>
        <taxon>Metazoa</taxon>
        <taxon>Ecdysozoa</taxon>
        <taxon>Arthropoda</taxon>
        <taxon>Crustacea</taxon>
        <taxon>Branchiopoda</taxon>
        <taxon>Diplostraca</taxon>
        <taxon>Cladocera</taxon>
        <taxon>Anomopoda</taxon>
        <taxon>Daphniidae</taxon>
        <taxon>Daphnia</taxon>
        <taxon>Daphnia similis group</taxon>
    </lineage>
</organism>
<dbReference type="InterPro" id="IPR022047">
    <property type="entry name" value="Microcephalin-like"/>
</dbReference>
<evidence type="ECO:0000313" key="3">
    <source>
        <dbReference type="EMBL" id="KAI9561605.1"/>
    </source>
</evidence>
<evidence type="ECO:0000256" key="1">
    <source>
        <dbReference type="SAM" id="MobiDB-lite"/>
    </source>
</evidence>
<accession>A0AAD5LGI9</accession>
<feature type="domain" description="BRCT" evidence="2">
    <location>
        <begin position="510"/>
        <end position="598"/>
    </location>
</feature>
<dbReference type="CDD" id="cd17751">
    <property type="entry name" value="BRCT_microcephalin_rpt3"/>
    <property type="match status" value="1"/>
</dbReference>
<dbReference type="Proteomes" id="UP000820818">
    <property type="component" value="Linkage Group LG3"/>
</dbReference>
<dbReference type="PANTHER" id="PTHR14625">
    <property type="entry name" value="MICROCEPHALIN"/>
    <property type="match status" value="1"/>
</dbReference>
<dbReference type="Pfam" id="PF00533">
    <property type="entry name" value="BRCT"/>
    <property type="match status" value="1"/>
</dbReference>
<feature type="region of interest" description="Disordered" evidence="1">
    <location>
        <begin position="255"/>
        <end position="330"/>
    </location>
</feature>
<dbReference type="InterPro" id="IPR036420">
    <property type="entry name" value="BRCT_dom_sf"/>
</dbReference>
<feature type="compositionally biased region" description="Polar residues" evidence="1">
    <location>
        <begin position="255"/>
        <end position="269"/>
    </location>
</feature>
<keyword evidence="4" id="KW-1185">Reference proteome</keyword>
<dbReference type="GO" id="GO:0000278">
    <property type="term" value="P:mitotic cell cycle"/>
    <property type="evidence" value="ECO:0007669"/>
    <property type="project" value="TreeGrafter"/>
</dbReference>
<dbReference type="PROSITE" id="PS50172">
    <property type="entry name" value="BRCT"/>
    <property type="match status" value="3"/>
</dbReference>
<dbReference type="Pfam" id="PF16589">
    <property type="entry name" value="BRCT_2"/>
    <property type="match status" value="1"/>
</dbReference>
<dbReference type="InterPro" id="IPR001357">
    <property type="entry name" value="BRCT_dom"/>
</dbReference>
<dbReference type="CDD" id="cd17716">
    <property type="entry name" value="BRCT_microcephalin_rpt1"/>
    <property type="match status" value="1"/>
</dbReference>
<dbReference type="Pfam" id="PF12738">
    <property type="entry name" value="PTCB-BRCT"/>
    <property type="match status" value="1"/>
</dbReference>
<reference evidence="3 4" key="1">
    <citation type="submission" date="2022-05" db="EMBL/GenBank/DDBJ databases">
        <title>A multi-omics perspective on studying reproductive biology in Daphnia sinensis.</title>
        <authorList>
            <person name="Jia J."/>
        </authorList>
    </citation>
    <scope>NUCLEOTIDE SEQUENCE [LARGE SCALE GENOMIC DNA]</scope>
    <source>
        <strain evidence="3 4">WSL</strain>
    </source>
</reference>
<evidence type="ECO:0000259" key="2">
    <source>
        <dbReference type="PROSITE" id="PS50172"/>
    </source>
</evidence>
<dbReference type="CDD" id="cd17736">
    <property type="entry name" value="BRCT_microcephalin_rpt2"/>
    <property type="match status" value="1"/>
</dbReference>
<feature type="region of interest" description="Disordered" evidence="1">
    <location>
        <begin position="385"/>
        <end position="415"/>
    </location>
</feature>
<dbReference type="EMBL" id="WJBH02000003">
    <property type="protein sequence ID" value="KAI9561605.1"/>
    <property type="molecule type" value="Genomic_DNA"/>
</dbReference>
<gene>
    <name evidence="3" type="ORF">GHT06_012564</name>
</gene>
<dbReference type="SUPFAM" id="SSF52113">
    <property type="entry name" value="BRCT domain"/>
    <property type="match status" value="3"/>
</dbReference>
<feature type="domain" description="BRCT" evidence="2">
    <location>
        <begin position="25"/>
        <end position="111"/>
    </location>
</feature>
<dbReference type="PANTHER" id="PTHR14625:SF3">
    <property type="entry name" value="MICROCEPHALIN"/>
    <property type="match status" value="1"/>
</dbReference>
<protein>
    <recommendedName>
        <fullName evidence="2">BRCT domain-containing protein</fullName>
    </recommendedName>
</protein>
<dbReference type="SMART" id="SM00292">
    <property type="entry name" value="BRCT"/>
    <property type="match status" value="3"/>
</dbReference>
<dbReference type="AlphaFoldDB" id="A0AAD5LGI9"/>
<feature type="domain" description="BRCT" evidence="2">
    <location>
        <begin position="449"/>
        <end position="505"/>
    </location>
</feature>
<comment type="caution">
    <text evidence="3">The sequence shown here is derived from an EMBL/GenBank/DDBJ whole genome shotgun (WGS) entry which is preliminary data.</text>
</comment>
<proteinExistence type="predicted"/>
<evidence type="ECO:0000313" key="4">
    <source>
        <dbReference type="Proteomes" id="UP000820818"/>
    </source>
</evidence>
<sequence>MDMETNISLSRLKEPEFFPECWKTIMTGVVAFVDVRTGSDNRSKSIANEMERMGATVVQHFSKKVTHVIFKDGSKPIYDKAKSLGIPIVSYLWVVACKEKGEMVSTEGHAAINSQDYDSEFFKWRKVKSMQPKELDEELQMAEKRLDRRRKKVRQSLLLTGESSEEPPLLFTPIAERKSIIDTLIESSPACQERIQQQLASGKTCDDVFTVNEKEEEDFDTFFDTPLMIKFISKNYYSPMDPTPSSIRKMLANVRQTSAKTATTPSMSNHQRKGDVSSGKTPVDEVVRVTLPGSPLGQINKTTENSNKRKTRSSMSSAAKKRKENDEHLIEKLPRRKLLFQPTKLHLPQDPLVALTPDESPKKEKKNHPCFSQVGLNVKSHVIPYSTSDKLSPRKGTSPRRDSLADFKLSTPKKRNDQRLSSATVVCTSLHSESVKIVEKAIEQMKRFKLIDIVNDTTTHVICGDSRRTLNVMRGVVRGAKIVTFNWVTDSMASGKFLNEDDYQIERFSSAASLYRGKNKCLFGEYETIYVSRKSPIPSSDLCDIIQCAGGNLTSVSKKASLIVGQFKPEANVPCVASIWILDCIEKGMTLPLTDYLMKTI</sequence>
<dbReference type="Gene3D" id="3.40.50.10190">
    <property type="entry name" value="BRCT domain"/>
    <property type="match status" value="3"/>
</dbReference>